<protein>
    <submittedName>
        <fullName evidence="1">Uncharacterized protein</fullName>
    </submittedName>
</protein>
<evidence type="ECO:0000313" key="2">
    <source>
        <dbReference type="Proteomes" id="UP000583419"/>
    </source>
</evidence>
<sequence>MYGREVQKNLSKTLHGDEIQDFLRFPASITNFRNRGIIEIPSFRPPRHTDDQTMESQQLPETGVTREMFRLSSQYLTKPEKERRLLDSAGYRHQHW</sequence>
<evidence type="ECO:0000313" key="1">
    <source>
        <dbReference type="EMBL" id="NMF02576.1"/>
    </source>
</evidence>
<accession>A0A848D437</accession>
<reference evidence="1 2" key="1">
    <citation type="submission" date="2020-04" db="EMBL/GenBank/DDBJ databases">
        <authorList>
            <person name="Hitch T.C.A."/>
            <person name="Wylensek D."/>
            <person name="Clavel T."/>
        </authorList>
    </citation>
    <scope>NUCLEOTIDE SEQUENCE [LARGE SCALE GENOMIC DNA]</scope>
    <source>
        <strain evidence="1 2">WCA-130-P53-4B</strain>
    </source>
</reference>
<organism evidence="1 2">
    <name type="scientific">Bifidobacterium boum</name>
    <dbReference type="NCBI Taxonomy" id="78343"/>
    <lineage>
        <taxon>Bacteria</taxon>
        <taxon>Bacillati</taxon>
        <taxon>Actinomycetota</taxon>
        <taxon>Actinomycetes</taxon>
        <taxon>Bifidobacteriales</taxon>
        <taxon>Bifidobacteriaceae</taxon>
        <taxon>Bifidobacterium</taxon>
    </lineage>
</organism>
<dbReference type="RefSeq" id="WP_168973646.1">
    <property type="nucleotide sequence ID" value="NZ_JABAGJ010000006.1"/>
</dbReference>
<gene>
    <name evidence="1" type="ORF">HF843_05215</name>
</gene>
<dbReference type="Proteomes" id="UP000583419">
    <property type="component" value="Unassembled WGS sequence"/>
</dbReference>
<proteinExistence type="predicted"/>
<dbReference type="EMBL" id="JABAGJ010000006">
    <property type="protein sequence ID" value="NMF02576.1"/>
    <property type="molecule type" value="Genomic_DNA"/>
</dbReference>
<comment type="caution">
    <text evidence="1">The sequence shown here is derived from an EMBL/GenBank/DDBJ whole genome shotgun (WGS) entry which is preliminary data.</text>
</comment>
<dbReference type="AlphaFoldDB" id="A0A848D437"/>
<name>A0A848D437_9BIFI</name>